<dbReference type="GO" id="GO:0070180">
    <property type="term" value="F:large ribosomal subunit rRNA binding"/>
    <property type="evidence" value="ECO:0007669"/>
    <property type="project" value="TreeGrafter"/>
</dbReference>
<dbReference type="InterPro" id="IPR036853">
    <property type="entry name" value="Ribosomal_uL14_sf"/>
</dbReference>
<reference evidence="5" key="1">
    <citation type="journal article" date="2017" name="Curr. Biol.">
        <title>A New Lineage of Eukaryotes Illuminates Early Mitochondrial Genome Reduction.</title>
        <authorList>
            <person name="Janouskovec J."/>
            <person name="Tikhonenkov D.V."/>
            <person name="Burki F."/>
            <person name="Howe A.T."/>
            <person name="Rohwer F.L."/>
            <person name="Mylnikov A.P."/>
            <person name="Keeling P.J."/>
        </authorList>
    </citation>
    <scope>NUCLEOTIDE SEQUENCE</scope>
</reference>
<gene>
    <name evidence="5" type="primary">rpl14</name>
</gene>
<evidence type="ECO:0000256" key="2">
    <source>
        <dbReference type="ARBA" id="ARBA00022980"/>
    </source>
</evidence>
<protein>
    <submittedName>
        <fullName evidence="5">Ribosomal protein L14</fullName>
    </submittedName>
</protein>
<dbReference type="PANTHER" id="PTHR11761">
    <property type="entry name" value="50S/60S RIBOSOMAL PROTEIN L14/L23"/>
    <property type="match status" value="1"/>
</dbReference>
<dbReference type="SMART" id="SM01374">
    <property type="entry name" value="Ribosomal_L14"/>
    <property type="match status" value="1"/>
</dbReference>
<dbReference type="EMBL" id="MG202007">
    <property type="protein sequence ID" value="ATY40868.1"/>
    <property type="molecule type" value="Genomic_DNA"/>
</dbReference>
<dbReference type="PANTHER" id="PTHR11761:SF3">
    <property type="entry name" value="LARGE RIBOSOMAL SUBUNIT PROTEIN UL14M"/>
    <property type="match status" value="1"/>
</dbReference>
<dbReference type="HAMAP" id="MF_01367">
    <property type="entry name" value="Ribosomal_uL14"/>
    <property type="match status" value="1"/>
</dbReference>
<dbReference type="NCBIfam" id="TIGR01067">
    <property type="entry name" value="rplN_bact"/>
    <property type="match status" value="1"/>
</dbReference>
<dbReference type="InterPro" id="IPR005745">
    <property type="entry name" value="Ribosomal_uL14_bac-type"/>
</dbReference>
<evidence type="ECO:0000256" key="3">
    <source>
        <dbReference type="ARBA" id="ARBA00023274"/>
    </source>
</evidence>
<dbReference type="InterPro" id="IPR000218">
    <property type="entry name" value="Ribosomal_uL14"/>
</dbReference>
<geneLocation type="mitochondrion" evidence="5"/>
<dbReference type="GO" id="GO:0003735">
    <property type="term" value="F:structural constituent of ribosome"/>
    <property type="evidence" value="ECO:0007669"/>
    <property type="project" value="InterPro"/>
</dbReference>
<keyword evidence="2 4" id="KW-0689">Ribosomal protein</keyword>
<organism evidence="5">
    <name type="scientific">Picobiliphyte sp. MS584-11</name>
    <dbReference type="NCBI Taxonomy" id="1157699"/>
    <lineage>
        <taxon>Eukaryota</taxon>
        <taxon>Eukaryota incertae sedis</taxon>
        <taxon>Picozoa</taxon>
    </lineage>
</organism>
<dbReference type="Gene3D" id="2.40.150.20">
    <property type="entry name" value="Ribosomal protein L14"/>
    <property type="match status" value="1"/>
</dbReference>
<evidence type="ECO:0000256" key="4">
    <source>
        <dbReference type="RuleBase" id="RU003949"/>
    </source>
</evidence>
<proteinExistence type="inferred from homology"/>
<dbReference type="GO" id="GO:0005762">
    <property type="term" value="C:mitochondrial large ribosomal subunit"/>
    <property type="evidence" value="ECO:0007669"/>
    <property type="project" value="TreeGrafter"/>
</dbReference>
<evidence type="ECO:0000256" key="1">
    <source>
        <dbReference type="ARBA" id="ARBA00010745"/>
    </source>
</evidence>
<keyword evidence="5" id="KW-0496">Mitochondrion</keyword>
<dbReference type="CDD" id="cd00337">
    <property type="entry name" value="Ribosomal_uL14"/>
    <property type="match status" value="1"/>
</dbReference>
<dbReference type="AlphaFoldDB" id="A0A2H4R8K1"/>
<dbReference type="Pfam" id="PF00238">
    <property type="entry name" value="Ribosomal_L14"/>
    <property type="match status" value="1"/>
</dbReference>
<name>A0A2H4R8K1_9EUKA</name>
<evidence type="ECO:0000313" key="5">
    <source>
        <dbReference type="EMBL" id="ATY40868.1"/>
    </source>
</evidence>
<sequence>MIQVQSNLQVADNSGARRVQCIRILKKSRATNATVGDIITVVVKKARPHKRVRRKDIRIAIIVRVKKDINRKNGFKLNLGENSCMLVNSAKDLTPLGTRLNGPIAIRELRKAKAMKCILLSNFNL</sequence>
<accession>A0A2H4R8K1</accession>
<keyword evidence="3 4" id="KW-0687">Ribonucleoprotein</keyword>
<comment type="similarity">
    <text evidence="1 4">Belongs to the universal ribosomal protein uL14 family.</text>
</comment>
<dbReference type="GO" id="GO:0006412">
    <property type="term" value="P:translation"/>
    <property type="evidence" value="ECO:0007669"/>
    <property type="project" value="InterPro"/>
</dbReference>
<dbReference type="SUPFAM" id="SSF50193">
    <property type="entry name" value="Ribosomal protein L14"/>
    <property type="match status" value="1"/>
</dbReference>